<evidence type="ECO:0000313" key="3">
    <source>
        <dbReference type="EMBL" id="KAK8095654.1"/>
    </source>
</evidence>
<evidence type="ECO:0000256" key="1">
    <source>
        <dbReference type="SAM" id="MobiDB-lite"/>
    </source>
</evidence>
<gene>
    <name evidence="3" type="ORF">PG999_013676</name>
</gene>
<evidence type="ECO:0000256" key="2">
    <source>
        <dbReference type="SAM" id="Phobius"/>
    </source>
</evidence>
<dbReference type="EMBL" id="JAQQWP010000011">
    <property type="protein sequence ID" value="KAK8095654.1"/>
    <property type="molecule type" value="Genomic_DNA"/>
</dbReference>
<organism evidence="3 4">
    <name type="scientific">Apiospora kogelbergensis</name>
    <dbReference type="NCBI Taxonomy" id="1337665"/>
    <lineage>
        <taxon>Eukaryota</taxon>
        <taxon>Fungi</taxon>
        <taxon>Dikarya</taxon>
        <taxon>Ascomycota</taxon>
        <taxon>Pezizomycotina</taxon>
        <taxon>Sordariomycetes</taxon>
        <taxon>Xylariomycetidae</taxon>
        <taxon>Amphisphaeriales</taxon>
        <taxon>Apiosporaceae</taxon>
        <taxon>Apiospora</taxon>
    </lineage>
</organism>
<accession>A0AAW0QAQ1</accession>
<keyword evidence="4" id="KW-1185">Reference proteome</keyword>
<reference evidence="3 4" key="1">
    <citation type="submission" date="2023-01" db="EMBL/GenBank/DDBJ databases">
        <title>Analysis of 21 Apiospora genomes using comparative genomics revels a genus with tremendous synthesis potential of carbohydrate active enzymes and secondary metabolites.</title>
        <authorList>
            <person name="Sorensen T."/>
        </authorList>
    </citation>
    <scope>NUCLEOTIDE SEQUENCE [LARGE SCALE GENOMIC DNA]</scope>
    <source>
        <strain evidence="3 4">CBS 117206</strain>
    </source>
</reference>
<feature type="transmembrane region" description="Helical" evidence="2">
    <location>
        <begin position="245"/>
        <end position="267"/>
    </location>
</feature>
<keyword evidence="2" id="KW-0472">Membrane</keyword>
<dbReference type="AlphaFoldDB" id="A0AAW0QAQ1"/>
<keyword evidence="2" id="KW-0812">Transmembrane</keyword>
<feature type="compositionally biased region" description="Low complexity" evidence="1">
    <location>
        <begin position="191"/>
        <end position="240"/>
    </location>
</feature>
<sequence>MMKTQFPPATDAAGTVTIFVPLTTTFTAAPSCSTLFRQNGPSLVAYDPGYGLDIDMRAGGGRCAPGPVTTWWEQARLGINNDDGVHTATSLGPLTCPDGWATLASSQKDAKSTVAMCCPFGYHLENGYQGSITGDCQSAVASGAVLTYAATIYGSPSVWQTETTTLTTASFVGAIAVVGWNIVVEETPKTTTTAVATGPGTSTSTTPTLPQLPNNTNLQPQQSERNPPSSLSSPSSAESSNGTPIGASVGASLGVVTLIMGAAWLVVRRRRKRSRGEIGEFDALTPAPAPAEQPGWGAELPAVPLGRGRTDTIDSKRPSELSGALDQRAVVELDGGWQR</sequence>
<feature type="region of interest" description="Disordered" evidence="1">
    <location>
        <begin position="191"/>
        <end position="244"/>
    </location>
</feature>
<dbReference type="Proteomes" id="UP001392437">
    <property type="component" value="Unassembled WGS sequence"/>
</dbReference>
<feature type="region of interest" description="Disordered" evidence="1">
    <location>
        <begin position="279"/>
        <end position="321"/>
    </location>
</feature>
<feature type="compositionally biased region" description="Basic and acidic residues" evidence="1">
    <location>
        <begin position="308"/>
        <end position="319"/>
    </location>
</feature>
<name>A0AAW0QAQ1_9PEZI</name>
<evidence type="ECO:0000313" key="4">
    <source>
        <dbReference type="Proteomes" id="UP001392437"/>
    </source>
</evidence>
<evidence type="ECO:0008006" key="5">
    <source>
        <dbReference type="Google" id="ProtNLM"/>
    </source>
</evidence>
<comment type="caution">
    <text evidence="3">The sequence shown here is derived from an EMBL/GenBank/DDBJ whole genome shotgun (WGS) entry which is preliminary data.</text>
</comment>
<keyword evidence="2" id="KW-1133">Transmembrane helix</keyword>
<protein>
    <recommendedName>
        <fullName evidence="5">LPXTG-motif cell wall anchor domain-containing protein</fullName>
    </recommendedName>
</protein>
<proteinExistence type="predicted"/>